<evidence type="ECO:0000313" key="1">
    <source>
        <dbReference type="EMBL" id="QDZ24616.1"/>
    </source>
</evidence>
<proteinExistence type="predicted"/>
<keyword evidence="2" id="KW-1185">Reference proteome</keyword>
<accession>A0A5B8MWR5</accession>
<dbReference type="AlphaFoldDB" id="A0A5B8MWR5"/>
<evidence type="ECO:0008006" key="3">
    <source>
        <dbReference type="Google" id="ProtNLM"/>
    </source>
</evidence>
<dbReference type="EMBL" id="CP031047">
    <property type="protein sequence ID" value="QDZ24616.1"/>
    <property type="molecule type" value="Genomic_DNA"/>
</dbReference>
<gene>
    <name evidence="1" type="ORF">A3770_14p71340</name>
</gene>
<dbReference type="InterPro" id="IPR015943">
    <property type="entry name" value="WD40/YVTN_repeat-like_dom_sf"/>
</dbReference>
<dbReference type="OrthoDB" id="10260946at2759"/>
<organism evidence="1 2">
    <name type="scientific">Chloropicon primus</name>
    <dbReference type="NCBI Taxonomy" id="1764295"/>
    <lineage>
        <taxon>Eukaryota</taxon>
        <taxon>Viridiplantae</taxon>
        <taxon>Chlorophyta</taxon>
        <taxon>Chloropicophyceae</taxon>
        <taxon>Chloropicales</taxon>
        <taxon>Chloropicaceae</taxon>
        <taxon>Chloropicon</taxon>
    </lineage>
</organism>
<dbReference type="InterPro" id="IPR001680">
    <property type="entry name" value="WD40_rpt"/>
</dbReference>
<reference evidence="1 2" key="1">
    <citation type="submission" date="2018-07" db="EMBL/GenBank/DDBJ databases">
        <title>The complete nuclear genome of the prasinophyte Chloropicon primus (CCMP1205).</title>
        <authorList>
            <person name="Pombert J.-F."/>
            <person name="Otis C."/>
            <person name="Turmel M."/>
            <person name="Lemieux C."/>
        </authorList>
    </citation>
    <scope>NUCLEOTIDE SEQUENCE [LARGE SCALE GENOMIC DNA]</scope>
    <source>
        <strain evidence="1 2">CCMP1205</strain>
    </source>
</reference>
<dbReference type="SMART" id="SM00320">
    <property type="entry name" value="WD40"/>
    <property type="match status" value="2"/>
</dbReference>
<protein>
    <recommendedName>
        <fullName evidence="3">WD40 repeat domain-containing protein</fullName>
    </recommendedName>
</protein>
<dbReference type="STRING" id="1764295.A0A5B8MWR5"/>
<dbReference type="InterPro" id="IPR036322">
    <property type="entry name" value="WD40_repeat_dom_sf"/>
</dbReference>
<sequence length="675" mass="74313">MFARKKRLELQVNALSDPRTQNTLDAYLRTNHYNKRVEKTKEEQETRATKKPKIEIATEKPATGAGDDREVLVVGEVERGGGGEEVQHGGLARPMELISGRIDVLDSMTSTSKLDEEEVGLTLDMEKVSKKEFQLRSALAISRRTAPQSRFGVLMNSFGGLSLRKSMSRPYAFHNYKKYGVQGVVRTFMDDGEARGNFRARVTHLRLDSRGDIAVAGAEDGLILVYRTRSLDHAARHKKNDSTRPLLTIPNGNGPCQDVRWNPRDENEIAVASGYNRQIRIYDLCRWTRGSPPTRALAASSTCSRSNERGGTPMHAGVVRVQHLESMGRYVIAGGTAGGEILLWDTRCKIRGSSGALHDCPCGVVRSDDDMRSDQGYTSSLSKMFKQKEDLRSKCSLRSRASPVVSILECGNNTGILHSCNSRGDIVSWDTRQRKTTGFFSNSFGGGARSGGEYFHPLNKDARPVRLQDELITFCRGNDPNGAERAYGRHRVPESDMGKLFASTTLVAMKPDPKDSRRLAFALSSGVSGVCHVSSRDLTVTKVILGMQNVLNDVPDTEHWKTLPASVRNDPRVSRGVGLDNNDLGAEQVREPVVDPEWTLKGEALCNLDSRQRNMTLKIHDASCCQAYPTDPPVTQPLQGHIASCIASHPFTDDLYLGTSCGHLCVVSQGVGPPM</sequence>
<dbReference type="Proteomes" id="UP000316726">
    <property type="component" value="Chromosome 14"/>
</dbReference>
<evidence type="ECO:0000313" key="2">
    <source>
        <dbReference type="Proteomes" id="UP000316726"/>
    </source>
</evidence>
<name>A0A5B8MWR5_9CHLO</name>
<dbReference type="SUPFAM" id="SSF50978">
    <property type="entry name" value="WD40 repeat-like"/>
    <property type="match status" value="1"/>
</dbReference>
<dbReference type="Gene3D" id="2.130.10.10">
    <property type="entry name" value="YVTN repeat-like/Quinoprotein amine dehydrogenase"/>
    <property type="match status" value="1"/>
</dbReference>